<evidence type="ECO:0008006" key="4">
    <source>
        <dbReference type="Google" id="ProtNLM"/>
    </source>
</evidence>
<evidence type="ECO:0000256" key="1">
    <source>
        <dbReference type="SAM" id="Phobius"/>
    </source>
</evidence>
<feature type="transmembrane region" description="Helical" evidence="1">
    <location>
        <begin position="118"/>
        <end position="139"/>
    </location>
</feature>
<proteinExistence type="predicted"/>
<feature type="transmembrane region" description="Helical" evidence="1">
    <location>
        <begin position="47"/>
        <end position="70"/>
    </location>
</feature>
<keyword evidence="1" id="KW-0472">Membrane</keyword>
<gene>
    <name evidence="2" type="ORF">GGQ87_000302</name>
</gene>
<dbReference type="RefSeq" id="WP_168044963.1">
    <property type="nucleotide sequence ID" value="NZ_JAATJM010000001.1"/>
</dbReference>
<comment type="caution">
    <text evidence="2">The sequence shown here is derived from an EMBL/GenBank/DDBJ whole genome shotgun (WGS) entry which is preliminary data.</text>
</comment>
<reference evidence="2 3" key="1">
    <citation type="submission" date="2020-03" db="EMBL/GenBank/DDBJ databases">
        <title>Genomic Encyclopedia of Type Strains, Phase IV (KMG-IV): sequencing the most valuable type-strain genomes for metagenomic binning, comparative biology and taxonomic classification.</title>
        <authorList>
            <person name="Goeker M."/>
        </authorList>
    </citation>
    <scope>NUCLEOTIDE SEQUENCE [LARGE SCALE GENOMIC DNA]</scope>
    <source>
        <strain evidence="2 3">DSM 4736</strain>
    </source>
</reference>
<keyword evidence="3" id="KW-1185">Reference proteome</keyword>
<dbReference type="AlphaFoldDB" id="A0A7X5YJY5"/>
<evidence type="ECO:0000313" key="3">
    <source>
        <dbReference type="Proteomes" id="UP000587415"/>
    </source>
</evidence>
<protein>
    <recommendedName>
        <fullName evidence="4">DUF2975 domain-containing protein</fullName>
    </recommendedName>
</protein>
<sequence length="152" mass="16447">MLGILFAVIVAGILANSALLLLAIPDVISVAGAMFGNEFRAFAGRASAHPLLQVSNIIICCLGLFIVMMLRRAVVISRPRRLISVENARRIAATAIALLSMEIVGSLARFYIFADRLSYLKTVNYAGIGCIFILAYVLFRAAKTRDDDGLTI</sequence>
<keyword evidence="1" id="KW-1133">Transmembrane helix</keyword>
<feature type="transmembrane region" description="Helical" evidence="1">
    <location>
        <begin position="91"/>
        <end position="112"/>
    </location>
</feature>
<keyword evidence="1" id="KW-0812">Transmembrane</keyword>
<dbReference type="Proteomes" id="UP000587415">
    <property type="component" value="Unassembled WGS sequence"/>
</dbReference>
<evidence type="ECO:0000313" key="2">
    <source>
        <dbReference type="EMBL" id="NJC40044.1"/>
    </source>
</evidence>
<dbReference type="EMBL" id="JAATJM010000001">
    <property type="protein sequence ID" value="NJC40044.1"/>
    <property type="molecule type" value="Genomic_DNA"/>
</dbReference>
<name>A0A7X5YJY5_9CAUL</name>
<accession>A0A7X5YJY5</accession>
<organism evidence="2 3">
    <name type="scientific">Brevundimonas alba</name>
    <dbReference type="NCBI Taxonomy" id="74314"/>
    <lineage>
        <taxon>Bacteria</taxon>
        <taxon>Pseudomonadati</taxon>
        <taxon>Pseudomonadota</taxon>
        <taxon>Alphaproteobacteria</taxon>
        <taxon>Caulobacterales</taxon>
        <taxon>Caulobacteraceae</taxon>
        <taxon>Brevundimonas</taxon>
    </lineage>
</organism>